<keyword evidence="7" id="KW-1185">Reference proteome</keyword>
<reference evidence="6 7" key="1">
    <citation type="submission" date="2019-11" db="EMBL/GenBank/DDBJ databases">
        <authorList>
            <person name="Dong K."/>
        </authorList>
    </citation>
    <scope>NUCLEOTIDE SEQUENCE [LARGE SCALE GENOMIC DNA]</scope>
    <source>
        <strain evidence="6 7">NBRC 112902</strain>
    </source>
</reference>
<evidence type="ECO:0000313" key="6">
    <source>
        <dbReference type="EMBL" id="MTH61767.1"/>
    </source>
</evidence>
<dbReference type="Gene3D" id="1.10.10.10">
    <property type="entry name" value="Winged helix-like DNA-binding domain superfamily/Winged helix DNA-binding domain"/>
    <property type="match status" value="1"/>
</dbReference>
<dbReference type="Gene3D" id="3.40.190.10">
    <property type="entry name" value="Periplasmic binding protein-like II"/>
    <property type="match status" value="2"/>
</dbReference>
<dbReference type="AlphaFoldDB" id="A0A844HTV7"/>
<comment type="caution">
    <text evidence="6">The sequence shown here is derived from an EMBL/GenBank/DDBJ whole genome shotgun (WGS) entry which is preliminary data.</text>
</comment>
<evidence type="ECO:0000256" key="2">
    <source>
        <dbReference type="ARBA" id="ARBA00023015"/>
    </source>
</evidence>
<dbReference type="PANTHER" id="PTHR30346">
    <property type="entry name" value="TRANSCRIPTIONAL DUAL REGULATOR HCAR-RELATED"/>
    <property type="match status" value="1"/>
</dbReference>
<dbReference type="RefSeq" id="WP_155041721.1">
    <property type="nucleotide sequence ID" value="NZ_JBHGCD010000023.1"/>
</dbReference>
<dbReference type="SUPFAM" id="SSF46785">
    <property type="entry name" value="Winged helix' DNA-binding domain"/>
    <property type="match status" value="1"/>
</dbReference>
<evidence type="ECO:0000259" key="5">
    <source>
        <dbReference type="PROSITE" id="PS50931"/>
    </source>
</evidence>
<dbReference type="SUPFAM" id="SSF53850">
    <property type="entry name" value="Periplasmic binding protein-like II"/>
    <property type="match status" value="1"/>
</dbReference>
<feature type="domain" description="HTH lysR-type" evidence="5">
    <location>
        <begin position="6"/>
        <end position="64"/>
    </location>
</feature>
<dbReference type="GO" id="GO:0003677">
    <property type="term" value="F:DNA binding"/>
    <property type="evidence" value="ECO:0007669"/>
    <property type="project" value="UniProtKB-KW"/>
</dbReference>
<dbReference type="EMBL" id="WMIG01000020">
    <property type="protein sequence ID" value="MTH61767.1"/>
    <property type="molecule type" value="Genomic_DNA"/>
</dbReference>
<accession>A0A844HTV7</accession>
<name>A0A844HTV7_9RHOB</name>
<keyword evidence="2" id="KW-0805">Transcription regulation</keyword>
<dbReference type="InterPro" id="IPR000847">
    <property type="entry name" value="LysR_HTH_N"/>
</dbReference>
<evidence type="ECO:0000256" key="4">
    <source>
        <dbReference type="ARBA" id="ARBA00023163"/>
    </source>
</evidence>
<dbReference type="Pfam" id="PF00126">
    <property type="entry name" value="HTH_1"/>
    <property type="match status" value="1"/>
</dbReference>
<comment type="similarity">
    <text evidence="1">Belongs to the LysR transcriptional regulatory family.</text>
</comment>
<dbReference type="OrthoDB" id="8679465at2"/>
<proteinExistence type="inferred from homology"/>
<dbReference type="InterPro" id="IPR005119">
    <property type="entry name" value="LysR_subst-bd"/>
</dbReference>
<dbReference type="InterPro" id="IPR036390">
    <property type="entry name" value="WH_DNA-bd_sf"/>
</dbReference>
<keyword evidence="3" id="KW-0238">DNA-binding</keyword>
<dbReference type="Proteomes" id="UP000449846">
    <property type="component" value="Unassembled WGS sequence"/>
</dbReference>
<dbReference type="Pfam" id="PF03466">
    <property type="entry name" value="LysR_substrate"/>
    <property type="match status" value="1"/>
</dbReference>
<dbReference type="InterPro" id="IPR036388">
    <property type="entry name" value="WH-like_DNA-bd_sf"/>
</dbReference>
<dbReference type="PROSITE" id="PS50931">
    <property type="entry name" value="HTH_LYSR"/>
    <property type="match status" value="1"/>
</dbReference>
<gene>
    <name evidence="6" type="ORF">GL300_21415</name>
</gene>
<dbReference type="PANTHER" id="PTHR30346:SF0">
    <property type="entry name" value="HCA OPERON TRANSCRIPTIONAL ACTIVATOR HCAR"/>
    <property type="match status" value="1"/>
</dbReference>
<protein>
    <submittedName>
        <fullName evidence="6">LysR family transcriptional regulator</fullName>
    </submittedName>
</protein>
<keyword evidence="4" id="KW-0804">Transcription</keyword>
<dbReference type="GO" id="GO:0032993">
    <property type="term" value="C:protein-DNA complex"/>
    <property type="evidence" value="ECO:0007669"/>
    <property type="project" value="TreeGrafter"/>
</dbReference>
<dbReference type="GO" id="GO:0003700">
    <property type="term" value="F:DNA-binding transcription factor activity"/>
    <property type="evidence" value="ECO:0007669"/>
    <property type="project" value="InterPro"/>
</dbReference>
<evidence type="ECO:0000256" key="1">
    <source>
        <dbReference type="ARBA" id="ARBA00009437"/>
    </source>
</evidence>
<evidence type="ECO:0000256" key="3">
    <source>
        <dbReference type="ARBA" id="ARBA00023125"/>
    </source>
</evidence>
<organism evidence="6 7">
    <name type="scientific">Paracoccus litorisediminis</name>
    <dbReference type="NCBI Taxonomy" id="2006130"/>
    <lineage>
        <taxon>Bacteria</taxon>
        <taxon>Pseudomonadati</taxon>
        <taxon>Pseudomonadota</taxon>
        <taxon>Alphaproteobacteria</taxon>
        <taxon>Rhodobacterales</taxon>
        <taxon>Paracoccaceae</taxon>
        <taxon>Paracoccus</taxon>
    </lineage>
</organism>
<evidence type="ECO:0000313" key="7">
    <source>
        <dbReference type="Proteomes" id="UP000449846"/>
    </source>
</evidence>
<sequence>MKPIPFGFRQIDYLLAVAETGSTAAAARLTNVSQPSISVAIAQFEAHFGAPLFLRLPGQGMQPTPFGRDRIAKLRALRAEAGTLFDCEGETAQQLRLGVFSTLGPRYVPMLMRHFTKANPGASIRLVEGDIAALAQSVLAGELDIALVYDAGLPAGLEVCELAQIPPRAVLPPDHRLAGQTSIDLRDLAEDPLILIGLPHSRGYFLSLFQIAGARPAIAYETASIEMLRALVANGHGVGLLATELPYDQTYDGRRVIDRPLSGTLPPSRVVLIRAARFDSTPAMTSFIAMAEDLI</sequence>